<proteinExistence type="predicted"/>
<accession>A0A5B6UK41</accession>
<dbReference type="GO" id="GO:0003922">
    <property type="term" value="F:GMP synthase (glutamine-hydrolyzing) activity"/>
    <property type="evidence" value="ECO:0007669"/>
    <property type="project" value="InterPro"/>
</dbReference>
<organism evidence="2 3">
    <name type="scientific">Gossypium australe</name>
    <dbReference type="NCBI Taxonomy" id="47621"/>
    <lineage>
        <taxon>Eukaryota</taxon>
        <taxon>Viridiplantae</taxon>
        <taxon>Streptophyta</taxon>
        <taxon>Embryophyta</taxon>
        <taxon>Tracheophyta</taxon>
        <taxon>Spermatophyta</taxon>
        <taxon>Magnoliopsida</taxon>
        <taxon>eudicotyledons</taxon>
        <taxon>Gunneridae</taxon>
        <taxon>Pentapetalae</taxon>
        <taxon>rosids</taxon>
        <taxon>malvids</taxon>
        <taxon>Malvales</taxon>
        <taxon>Malvaceae</taxon>
        <taxon>Malvoideae</taxon>
        <taxon>Gossypium</taxon>
    </lineage>
</organism>
<dbReference type="OrthoDB" id="1724632at2759"/>
<comment type="caution">
    <text evidence="2">The sequence shown here is derived from an EMBL/GenBank/DDBJ whole genome shotgun (WGS) entry which is preliminary data.</text>
</comment>
<dbReference type="EMBL" id="SMMG02000011">
    <property type="protein sequence ID" value="KAA3456502.1"/>
    <property type="molecule type" value="Genomic_DNA"/>
</dbReference>
<dbReference type="Proteomes" id="UP000325315">
    <property type="component" value="Unassembled WGS sequence"/>
</dbReference>
<name>A0A5B6UK41_9ROSI</name>
<keyword evidence="3" id="KW-1185">Reference proteome</keyword>
<evidence type="ECO:0000313" key="3">
    <source>
        <dbReference type="Proteomes" id="UP000325315"/>
    </source>
</evidence>
<dbReference type="SUPFAM" id="SSF54810">
    <property type="entry name" value="GMP synthetase C-terminal dimerisation domain"/>
    <property type="match status" value="1"/>
</dbReference>
<gene>
    <name evidence="2" type="primary">guaA</name>
    <name evidence="2" type="ORF">EPI10_003301</name>
</gene>
<evidence type="ECO:0000259" key="1">
    <source>
        <dbReference type="Pfam" id="PF00958"/>
    </source>
</evidence>
<dbReference type="Pfam" id="PF00958">
    <property type="entry name" value="GMP_synt_C"/>
    <property type="match status" value="1"/>
</dbReference>
<reference evidence="2" key="1">
    <citation type="submission" date="2019-08" db="EMBL/GenBank/DDBJ databases">
        <authorList>
            <person name="Liu F."/>
        </authorList>
    </citation>
    <scope>NUCLEOTIDE SEQUENCE [LARGE SCALE GENOMIC DNA]</scope>
    <source>
        <strain evidence="2">PA1801</strain>
        <tissue evidence="2">Leaf</tissue>
    </source>
</reference>
<sequence>MGGSPCLGQGREPSSKDRAEKEFGAWGEVAEGEIYNTAPDYSFALSPTPATLLNGSPPCPNQVEFAYVLRTKELIFFIPLKSKTVEFHFLFLMKFWNSRYCFENSFLKEVSQKICNNVRGVNRVTLDITSKPPSTIEWE</sequence>
<dbReference type="AlphaFoldDB" id="A0A5B6UK41"/>
<feature type="domain" description="GMP synthase C-terminal" evidence="1">
    <location>
        <begin position="102"/>
        <end position="138"/>
    </location>
</feature>
<dbReference type="Gene3D" id="3.30.300.10">
    <property type="match status" value="1"/>
</dbReference>
<evidence type="ECO:0000313" key="2">
    <source>
        <dbReference type="EMBL" id="KAA3456502.1"/>
    </source>
</evidence>
<dbReference type="InterPro" id="IPR001674">
    <property type="entry name" value="GMP_synth_C"/>
</dbReference>
<dbReference type="GO" id="GO:0005524">
    <property type="term" value="F:ATP binding"/>
    <property type="evidence" value="ECO:0007669"/>
    <property type="project" value="InterPro"/>
</dbReference>
<protein>
    <submittedName>
        <fullName evidence="2">GMP synthase [glutamine-hydrolyzing]-like</fullName>
    </submittedName>
</protein>